<evidence type="ECO:0000313" key="2">
    <source>
        <dbReference type="EMBL" id="CAC9489764.1"/>
    </source>
</evidence>
<feature type="region of interest" description="Disordered" evidence="1">
    <location>
        <begin position="1"/>
        <end position="131"/>
    </location>
</feature>
<feature type="compositionally biased region" description="Basic and acidic residues" evidence="1">
    <location>
        <begin position="39"/>
        <end position="75"/>
    </location>
</feature>
<proteinExistence type="predicted"/>
<dbReference type="OMA" id="MGSFCAK"/>
<feature type="compositionally biased region" description="Basic and acidic residues" evidence="1">
    <location>
        <begin position="82"/>
        <end position="125"/>
    </location>
</feature>
<gene>
    <name evidence="2" type="ORF">LINF_230018500</name>
</gene>
<organism evidence="2 3">
    <name type="scientific">Leishmania infantum</name>
    <dbReference type="NCBI Taxonomy" id="5671"/>
    <lineage>
        <taxon>Eukaryota</taxon>
        <taxon>Discoba</taxon>
        <taxon>Euglenozoa</taxon>
        <taxon>Kinetoplastea</taxon>
        <taxon>Metakinetoplastina</taxon>
        <taxon>Trypanosomatida</taxon>
        <taxon>Trypanosomatidae</taxon>
        <taxon>Leishmaniinae</taxon>
        <taxon>Leishmania</taxon>
    </lineage>
</organism>
<protein>
    <submittedName>
        <fullName evidence="2">Hypothetical_protein_-_conserved</fullName>
    </submittedName>
</protein>
<dbReference type="SMR" id="A0A6L0XE70"/>
<reference evidence="2" key="1">
    <citation type="submission" date="2020-06" db="EMBL/GenBank/DDBJ databases">
        <authorList>
            <person name="Gonzalez-de la Fuente S."/>
            <person name="Peiro-Pastor R."/>
            <person name="Rastrojo A."/>
            <person name="Moreno J."/>
            <person name="Carrasco-Ramiro F."/>
            <person name="Requena JM."/>
            <person name="Aguado B."/>
        </authorList>
    </citation>
    <scope>NUCLEOTIDE SEQUENCE</scope>
</reference>
<name>A0A6L0XE70_LEIIN</name>
<accession>A0A6L0XE70</accession>
<sequence>MGSFCAKPDAAPKDDVHEGEKNYQEEGEKSFNDANVEATSKHQQCDKDDAAKDVEAADDAAKDVEAADDAAKCAEVEDMEEKQEKFEVDPKNESDDMERQADEKREEWGQKVEEEGQHITNDAENHISCSG</sequence>
<evidence type="ECO:0000313" key="3">
    <source>
        <dbReference type="Proteomes" id="UP000255414"/>
    </source>
</evidence>
<evidence type="ECO:0000256" key="1">
    <source>
        <dbReference type="SAM" id="MobiDB-lite"/>
    </source>
</evidence>
<dbReference type="EMBL" id="LR812956">
    <property type="protein sequence ID" value="CAC9489764.1"/>
    <property type="molecule type" value="Genomic_DNA"/>
</dbReference>
<dbReference type="AlphaFoldDB" id="A0A6L0XE70"/>
<feature type="compositionally biased region" description="Basic and acidic residues" evidence="1">
    <location>
        <begin position="10"/>
        <end position="31"/>
    </location>
</feature>
<dbReference type="Proteomes" id="UP000255414">
    <property type="component" value="Chromosome 23"/>
</dbReference>